<organism evidence="2 3">
    <name type="scientific">Kangiella spongicola</name>
    <dbReference type="NCBI Taxonomy" id="796379"/>
    <lineage>
        <taxon>Bacteria</taxon>
        <taxon>Pseudomonadati</taxon>
        <taxon>Pseudomonadota</taxon>
        <taxon>Gammaproteobacteria</taxon>
        <taxon>Kangiellales</taxon>
        <taxon>Kangiellaceae</taxon>
        <taxon>Kangiella</taxon>
    </lineage>
</organism>
<keyword evidence="1" id="KW-0732">Signal</keyword>
<dbReference type="AlphaFoldDB" id="A0A318D781"/>
<dbReference type="SUPFAM" id="SSF53254">
    <property type="entry name" value="Phosphoglycerate mutase-like"/>
    <property type="match status" value="1"/>
</dbReference>
<name>A0A318D781_9GAMM</name>
<evidence type="ECO:0000313" key="3">
    <source>
        <dbReference type="Proteomes" id="UP000247689"/>
    </source>
</evidence>
<keyword evidence="3" id="KW-1185">Reference proteome</keyword>
<gene>
    <name evidence="2" type="ORF">DL796_10350</name>
</gene>
<dbReference type="Gene3D" id="3.40.50.1240">
    <property type="entry name" value="Phosphoglycerate mutase-like"/>
    <property type="match status" value="1"/>
</dbReference>
<feature type="chain" id="PRO_5016416362" evidence="1">
    <location>
        <begin position="23"/>
        <end position="192"/>
    </location>
</feature>
<dbReference type="Proteomes" id="UP000247689">
    <property type="component" value="Unassembled WGS sequence"/>
</dbReference>
<dbReference type="EMBL" id="QICH01000003">
    <property type="protein sequence ID" value="PXF62717.1"/>
    <property type="molecule type" value="Genomic_DNA"/>
</dbReference>
<evidence type="ECO:0000313" key="2">
    <source>
        <dbReference type="EMBL" id="PXF62717.1"/>
    </source>
</evidence>
<protein>
    <submittedName>
        <fullName evidence="2">Phosphoglycerate mutase</fullName>
    </submittedName>
</protein>
<proteinExistence type="predicted"/>
<comment type="caution">
    <text evidence="2">The sequence shown here is derived from an EMBL/GenBank/DDBJ whole genome shotgun (WGS) entry which is preliminary data.</text>
</comment>
<dbReference type="InterPro" id="IPR013078">
    <property type="entry name" value="His_Pase_superF_clade-1"/>
</dbReference>
<dbReference type="OrthoDB" id="3296006at2"/>
<sequence length="192" mass="21557">MRFLTAIIATAAFTFIDTSVQAAGEFNGCKDYDVFILRHLEKDNDGTKDPSLSKLGKENAKKLAELTLFSNIDHAFYTPYKRTYETLEFIEAEKNVYDPSQPQQLVRKVKDEHCGETVVIVGHSNTVPDLVSAFGGAFTVSYAGKSLGQTPSVSLSEKDYGSIFRVTFHNERLHQQLYQLNPKGQTKVQLRK</sequence>
<dbReference type="InterPro" id="IPR029033">
    <property type="entry name" value="His_PPase_superfam"/>
</dbReference>
<feature type="signal peptide" evidence="1">
    <location>
        <begin position="1"/>
        <end position="22"/>
    </location>
</feature>
<accession>A0A318D781</accession>
<dbReference type="Pfam" id="PF00300">
    <property type="entry name" value="His_Phos_1"/>
    <property type="match status" value="1"/>
</dbReference>
<dbReference type="RefSeq" id="WP_110201626.1">
    <property type="nucleotide sequence ID" value="NZ_QICH01000003.1"/>
</dbReference>
<evidence type="ECO:0000256" key="1">
    <source>
        <dbReference type="SAM" id="SignalP"/>
    </source>
</evidence>
<reference evidence="2 3" key="1">
    <citation type="submission" date="2018-05" db="EMBL/GenBank/DDBJ databases">
        <title>Kangiella spongicola genome sequence.</title>
        <authorList>
            <person name="Maclea K.S."/>
            <person name="Goen A.E."/>
            <person name="Kelley C."/>
            <person name="Underriner A."/>
            <person name="Silverwood T."/>
            <person name="Trachtenberg A.M."/>
        </authorList>
    </citation>
    <scope>NUCLEOTIDE SEQUENCE [LARGE SCALE GENOMIC DNA]</scope>
    <source>
        <strain evidence="2 3">ATCC BAA-2076</strain>
    </source>
</reference>